<dbReference type="Proteomes" id="UP000830401">
    <property type="component" value="Plasmid unnamed3"/>
</dbReference>
<evidence type="ECO:0000313" key="1">
    <source>
        <dbReference type="EMBL" id="UOQ69014.1"/>
    </source>
</evidence>
<geneLocation type="plasmid" evidence="1 2">
    <name>unnamed3</name>
</geneLocation>
<protein>
    <submittedName>
        <fullName evidence="1">Uncharacterized protein</fullName>
    </submittedName>
</protein>
<proteinExistence type="predicted"/>
<dbReference type="EMBL" id="CP095064">
    <property type="protein sequence ID" value="UOQ69014.1"/>
    <property type="molecule type" value="Genomic_DNA"/>
</dbReference>
<dbReference type="RefSeq" id="WP_245126766.1">
    <property type="nucleotide sequence ID" value="NZ_CP095064.1"/>
</dbReference>
<keyword evidence="1" id="KW-0614">Plasmid</keyword>
<evidence type="ECO:0000313" key="2">
    <source>
        <dbReference type="Proteomes" id="UP000830401"/>
    </source>
</evidence>
<organism evidence="1 2">
    <name type="scientific">Hymenobacter volaticus</name>
    <dbReference type="NCBI Taxonomy" id="2932254"/>
    <lineage>
        <taxon>Bacteria</taxon>
        <taxon>Pseudomonadati</taxon>
        <taxon>Bacteroidota</taxon>
        <taxon>Cytophagia</taxon>
        <taxon>Cytophagales</taxon>
        <taxon>Hymenobacteraceae</taxon>
        <taxon>Hymenobacter</taxon>
    </lineage>
</organism>
<sequence>MPALPNLTFLRRMYCLPTSGQRLSKWVLSEAPDEFDRGEQGFQLIEWVLQHKRLNSLKSTPSTS</sequence>
<keyword evidence="2" id="KW-1185">Reference proteome</keyword>
<gene>
    <name evidence="1" type="ORF">MUN86_26275</name>
</gene>
<name>A0ABY4GDS8_9BACT</name>
<reference evidence="1" key="1">
    <citation type="submission" date="2022-04" db="EMBL/GenBank/DDBJ databases">
        <title>Hymenobacter sp. isolated from the air.</title>
        <authorList>
            <person name="Won M."/>
            <person name="Lee C.-M."/>
            <person name="Woen H.-Y."/>
            <person name="Kwon S.-W."/>
        </authorList>
    </citation>
    <scope>NUCLEOTIDE SEQUENCE</scope>
    <source>
        <strain evidence="1">5420S-77</strain>
        <plasmid evidence="1">unnamed3</plasmid>
    </source>
</reference>
<accession>A0ABY4GDS8</accession>